<dbReference type="Gene3D" id="1.25.40.20">
    <property type="entry name" value="Ankyrin repeat-containing domain"/>
    <property type="match status" value="1"/>
</dbReference>
<keyword evidence="3" id="KW-0012">Acyltransferase</keyword>
<dbReference type="EC" id="2.3.2.27" evidence="3"/>
<dbReference type="AlphaFoldDB" id="A0A8S3VG54"/>
<evidence type="ECO:0000259" key="2">
    <source>
        <dbReference type="PROSITE" id="PS51059"/>
    </source>
</evidence>
<feature type="repeat" description="ANK" evidence="1">
    <location>
        <begin position="66"/>
        <end position="91"/>
    </location>
</feature>
<keyword evidence="4" id="KW-1185">Reference proteome</keyword>
<dbReference type="Gene3D" id="3.90.228.10">
    <property type="match status" value="1"/>
</dbReference>
<dbReference type="Proteomes" id="UP000683360">
    <property type="component" value="Unassembled WGS sequence"/>
</dbReference>
<dbReference type="InterPro" id="IPR012317">
    <property type="entry name" value="Poly(ADP-ribose)pol_cat_dom"/>
</dbReference>
<feature type="domain" description="PARP catalytic" evidence="2">
    <location>
        <begin position="94"/>
        <end position="292"/>
    </location>
</feature>
<dbReference type="Pfam" id="PF00023">
    <property type="entry name" value="Ank"/>
    <property type="match status" value="1"/>
</dbReference>
<proteinExistence type="predicted"/>
<dbReference type="PANTHER" id="PTHR45740">
    <property type="entry name" value="POLY [ADP-RIBOSE] POLYMERASE"/>
    <property type="match status" value="1"/>
</dbReference>
<dbReference type="SMART" id="SM00248">
    <property type="entry name" value="ANK"/>
    <property type="match status" value="3"/>
</dbReference>
<dbReference type="InterPro" id="IPR002110">
    <property type="entry name" value="Ankyrin_rpt"/>
</dbReference>
<keyword evidence="3" id="KW-0808">Transferase</keyword>
<dbReference type="Pfam" id="PF12796">
    <property type="entry name" value="Ank_2"/>
    <property type="match status" value="1"/>
</dbReference>
<dbReference type="PRINTS" id="PR01415">
    <property type="entry name" value="ANKYRIN"/>
</dbReference>
<dbReference type="SUPFAM" id="SSF48403">
    <property type="entry name" value="Ankyrin repeat"/>
    <property type="match status" value="1"/>
</dbReference>
<comment type="caution">
    <text evidence="3">The sequence shown here is derived from an EMBL/GenBank/DDBJ whole genome shotgun (WGS) entry which is preliminary data.</text>
</comment>
<evidence type="ECO:0000256" key="1">
    <source>
        <dbReference type="PROSITE-ProRule" id="PRU00023"/>
    </source>
</evidence>
<evidence type="ECO:0000313" key="3">
    <source>
        <dbReference type="EMBL" id="CAG2252546.1"/>
    </source>
</evidence>
<dbReference type="EMBL" id="CAJPWZ010003122">
    <property type="protein sequence ID" value="CAG2252546.1"/>
    <property type="molecule type" value="Genomic_DNA"/>
</dbReference>
<dbReference type="PROSITE" id="PS51059">
    <property type="entry name" value="PARP_CATALYTIC"/>
    <property type="match status" value="1"/>
</dbReference>
<sequence length="292" mass="32778">MHDAISQKDTSKDILKYVLGSKMAKFTTENSRGFNVLHWAVLKDNKDSVKMIIGNDRTCVNTKMKDGSTAMHIAAAEDRVEIASILQSKGAADMNIRDNMKRTPLILAVYHGKKKTMELLLTVGCDVNAQDSSGNTALHVAQVKKNLGQAEKRKLEYGYGNGCANELTLFHGTTPDKLDVVIDEKKLDSRLAEVLWVNFICLAGGTYFATDAYFSDMYSQADHNGHKFMFLVKVLAGKTCIGRPEYLRPPPQDTKNPNSPIFDSCVDNEKNPRIYCIFHDTQYYPEYLIEYT</sequence>
<gene>
    <name evidence="3" type="ORF">MEDL_64133</name>
</gene>
<dbReference type="GO" id="GO:0003950">
    <property type="term" value="F:NAD+ poly-ADP-ribosyltransferase activity"/>
    <property type="evidence" value="ECO:0007669"/>
    <property type="project" value="InterPro"/>
</dbReference>
<dbReference type="SUPFAM" id="SSF56399">
    <property type="entry name" value="ADP-ribosylation"/>
    <property type="match status" value="1"/>
</dbReference>
<reference evidence="3" key="1">
    <citation type="submission" date="2021-03" db="EMBL/GenBank/DDBJ databases">
        <authorList>
            <person name="Bekaert M."/>
        </authorList>
    </citation>
    <scope>NUCLEOTIDE SEQUENCE</scope>
</reference>
<dbReference type="PANTHER" id="PTHR45740:SF2">
    <property type="entry name" value="POLY [ADP-RIBOSE] POLYMERASE"/>
    <property type="match status" value="1"/>
</dbReference>
<name>A0A8S3VG54_MYTED</name>
<dbReference type="OrthoDB" id="6279597at2759"/>
<accession>A0A8S3VG54</accession>
<dbReference type="PROSITE" id="PS50297">
    <property type="entry name" value="ANK_REP_REGION"/>
    <property type="match status" value="2"/>
</dbReference>
<dbReference type="GO" id="GO:0005634">
    <property type="term" value="C:nucleus"/>
    <property type="evidence" value="ECO:0007669"/>
    <property type="project" value="TreeGrafter"/>
</dbReference>
<feature type="repeat" description="ANK" evidence="1">
    <location>
        <begin position="100"/>
        <end position="132"/>
    </location>
</feature>
<keyword evidence="1" id="KW-0040">ANK repeat</keyword>
<dbReference type="InterPro" id="IPR051712">
    <property type="entry name" value="ARTD-AVP"/>
</dbReference>
<dbReference type="GO" id="GO:1990404">
    <property type="term" value="F:NAD+-protein mono-ADP-ribosyltransferase activity"/>
    <property type="evidence" value="ECO:0007669"/>
    <property type="project" value="TreeGrafter"/>
</dbReference>
<protein>
    <submittedName>
        <fullName evidence="3">MIB</fullName>
        <ecNumber evidence="3">2.3.2.27</ecNumber>
    </submittedName>
</protein>
<evidence type="ECO:0000313" key="4">
    <source>
        <dbReference type="Proteomes" id="UP000683360"/>
    </source>
</evidence>
<dbReference type="PROSITE" id="PS50088">
    <property type="entry name" value="ANK_REPEAT"/>
    <property type="match status" value="2"/>
</dbReference>
<dbReference type="InterPro" id="IPR036770">
    <property type="entry name" value="Ankyrin_rpt-contain_sf"/>
</dbReference>
<dbReference type="GO" id="GO:0061630">
    <property type="term" value="F:ubiquitin protein ligase activity"/>
    <property type="evidence" value="ECO:0007669"/>
    <property type="project" value="UniProtKB-EC"/>
</dbReference>
<organism evidence="3 4">
    <name type="scientific">Mytilus edulis</name>
    <name type="common">Blue mussel</name>
    <dbReference type="NCBI Taxonomy" id="6550"/>
    <lineage>
        <taxon>Eukaryota</taxon>
        <taxon>Metazoa</taxon>
        <taxon>Spiralia</taxon>
        <taxon>Lophotrochozoa</taxon>
        <taxon>Mollusca</taxon>
        <taxon>Bivalvia</taxon>
        <taxon>Autobranchia</taxon>
        <taxon>Pteriomorphia</taxon>
        <taxon>Mytilida</taxon>
        <taxon>Mytiloidea</taxon>
        <taxon>Mytilidae</taxon>
        <taxon>Mytilinae</taxon>
        <taxon>Mytilus</taxon>
    </lineage>
</organism>